<protein>
    <recommendedName>
        <fullName evidence="2 8">Transcription elongation factor GreA</fullName>
    </recommendedName>
    <alternativeName>
        <fullName evidence="7 8">Transcript cleavage factor GreA</fullName>
    </alternativeName>
</protein>
<dbReference type="Proteomes" id="UP000001285">
    <property type="component" value="Chromosome"/>
</dbReference>
<dbReference type="InterPro" id="IPR018151">
    <property type="entry name" value="TF_GreA/GreB_CS"/>
</dbReference>
<dbReference type="NCBIfam" id="TIGR01462">
    <property type="entry name" value="greA"/>
    <property type="match status" value="1"/>
</dbReference>
<dbReference type="Pfam" id="PF01272">
    <property type="entry name" value="GreA_GreB"/>
    <property type="match status" value="1"/>
</dbReference>
<evidence type="ECO:0000256" key="1">
    <source>
        <dbReference type="ARBA" id="ARBA00008213"/>
    </source>
</evidence>
<evidence type="ECO:0000256" key="8">
    <source>
        <dbReference type="HAMAP-Rule" id="MF_00105"/>
    </source>
</evidence>
<dbReference type="GeneID" id="93160529"/>
<keyword evidence="12" id="KW-0251">Elongation factor</keyword>
<dbReference type="FunFam" id="1.10.287.180:FF:000001">
    <property type="entry name" value="Transcription elongation factor GreA"/>
    <property type="match status" value="1"/>
</dbReference>
<evidence type="ECO:0000313" key="13">
    <source>
        <dbReference type="Proteomes" id="UP000001285"/>
    </source>
</evidence>
<dbReference type="InterPro" id="IPR036805">
    <property type="entry name" value="Tscrpt_elong_fac_GreA/B_N_sf"/>
</dbReference>
<dbReference type="eggNOG" id="COG0782">
    <property type="taxonomic scope" value="Bacteria"/>
</dbReference>
<evidence type="ECO:0000256" key="5">
    <source>
        <dbReference type="ARBA" id="ARBA00023163"/>
    </source>
</evidence>
<organism evidence="12 13">
    <name type="scientific">Fructilactobacillus sanfranciscensis (strain TMW 1.1304)</name>
    <name type="common">Lactobacillus sanfranciscensis</name>
    <dbReference type="NCBI Taxonomy" id="714313"/>
    <lineage>
        <taxon>Bacteria</taxon>
        <taxon>Bacillati</taxon>
        <taxon>Bacillota</taxon>
        <taxon>Bacilli</taxon>
        <taxon>Lactobacillales</taxon>
        <taxon>Lactobacillaceae</taxon>
        <taxon>Fructilactobacillus</taxon>
    </lineage>
</organism>
<dbReference type="PANTHER" id="PTHR30437">
    <property type="entry name" value="TRANSCRIPTION ELONGATION FACTOR GREA"/>
    <property type="match status" value="1"/>
</dbReference>
<evidence type="ECO:0000256" key="3">
    <source>
        <dbReference type="ARBA" id="ARBA00023015"/>
    </source>
</evidence>
<dbReference type="GO" id="GO:0006354">
    <property type="term" value="P:DNA-templated transcription elongation"/>
    <property type="evidence" value="ECO:0007669"/>
    <property type="project" value="TreeGrafter"/>
</dbReference>
<dbReference type="SUPFAM" id="SSF54534">
    <property type="entry name" value="FKBP-like"/>
    <property type="match status" value="1"/>
</dbReference>
<comment type="function">
    <text evidence="6 8 9">Necessary for efficient RNA polymerase transcription elongation past template-encoded arresting sites. The arresting sites in DNA have the property of trapping a certain fraction of elongating RNA polymerases that pass through, resulting in locked ternary complexes. Cleavage of the nascent transcript by cleavage factors such as GreA or GreB allows the resumption of elongation from the new 3'terminus. GreA releases sequences of 2 to 3 nucleotides.</text>
</comment>
<evidence type="ECO:0000256" key="4">
    <source>
        <dbReference type="ARBA" id="ARBA00023125"/>
    </source>
</evidence>
<proteinExistence type="inferred from homology"/>
<dbReference type="STRING" id="714313.LSA_06400"/>
<feature type="domain" description="Transcription elongation factor GreA/GreB N-terminal" evidence="11">
    <location>
        <begin position="7"/>
        <end position="76"/>
    </location>
</feature>
<reference evidence="12 13" key="1">
    <citation type="journal article" date="2011" name="Microb. Cell Fact.">
        <title>Genomic analysis reveals Lactobacillus sanfranciscensis as stable element in traditional sourdoughs.</title>
        <authorList>
            <person name="Vogel R.F."/>
            <person name="Pavlovic M."/>
            <person name="Ehrmann M.A."/>
            <person name="Wiezer A."/>
            <person name="Liesegang H."/>
            <person name="Offschanka S."/>
            <person name="Voget S."/>
            <person name="Angelov A."/>
            <person name="Bocker G."/>
            <person name="Liebl W."/>
        </authorList>
    </citation>
    <scope>NUCLEOTIDE SEQUENCE [LARGE SCALE GENOMIC DNA]</scope>
    <source>
        <strain evidence="12 13">TMW 1.1304</strain>
    </source>
</reference>
<evidence type="ECO:0000256" key="6">
    <source>
        <dbReference type="ARBA" id="ARBA00024916"/>
    </source>
</evidence>
<keyword evidence="12" id="KW-0648">Protein biosynthesis</keyword>
<accession>G2KW87</accession>
<dbReference type="GO" id="GO:0032784">
    <property type="term" value="P:regulation of DNA-templated transcription elongation"/>
    <property type="evidence" value="ECO:0007669"/>
    <property type="project" value="UniProtKB-UniRule"/>
</dbReference>
<dbReference type="GO" id="GO:0070063">
    <property type="term" value="F:RNA polymerase binding"/>
    <property type="evidence" value="ECO:0007669"/>
    <property type="project" value="InterPro"/>
</dbReference>
<dbReference type="InterPro" id="IPR022691">
    <property type="entry name" value="Tscrpt_elong_fac_GreA/B_N"/>
</dbReference>
<keyword evidence="13" id="KW-1185">Reference proteome</keyword>
<gene>
    <name evidence="12" type="primary">greA2</name>
    <name evidence="8" type="synonym">greA</name>
    <name evidence="12" type="ordered locus">LSA_06400</name>
</gene>
<evidence type="ECO:0000259" key="10">
    <source>
        <dbReference type="Pfam" id="PF01272"/>
    </source>
</evidence>
<evidence type="ECO:0000256" key="9">
    <source>
        <dbReference type="RuleBase" id="RU000556"/>
    </source>
</evidence>
<dbReference type="Pfam" id="PF03449">
    <property type="entry name" value="GreA_GreB_N"/>
    <property type="match status" value="1"/>
</dbReference>
<comment type="similarity">
    <text evidence="1 8 9">Belongs to the GreA/GreB family.</text>
</comment>
<keyword evidence="5 8" id="KW-0804">Transcription</keyword>
<dbReference type="PIRSF" id="PIRSF006092">
    <property type="entry name" value="GreA_GreB"/>
    <property type="match status" value="1"/>
</dbReference>
<dbReference type="NCBIfam" id="NF001263">
    <property type="entry name" value="PRK00226.1-4"/>
    <property type="match status" value="1"/>
</dbReference>
<evidence type="ECO:0000256" key="7">
    <source>
        <dbReference type="ARBA" id="ARBA00030776"/>
    </source>
</evidence>
<dbReference type="Gene3D" id="3.10.50.30">
    <property type="entry name" value="Transcription elongation factor, GreA/GreB, C-terminal domain"/>
    <property type="match status" value="1"/>
</dbReference>
<dbReference type="InterPro" id="IPR036953">
    <property type="entry name" value="GreA/GreB_C_sf"/>
</dbReference>
<dbReference type="GO" id="GO:0003746">
    <property type="term" value="F:translation elongation factor activity"/>
    <property type="evidence" value="ECO:0007669"/>
    <property type="project" value="UniProtKB-KW"/>
</dbReference>
<dbReference type="Gene3D" id="1.10.287.180">
    <property type="entry name" value="Transcription elongation factor, GreA/GreB, N-terminal domain"/>
    <property type="match status" value="1"/>
</dbReference>
<dbReference type="FunFam" id="3.10.50.30:FF:000001">
    <property type="entry name" value="Transcription elongation factor GreA"/>
    <property type="match status" value="1"/>
</dbReference>
<dbReference type="GO" id="GO:0003677">
    <property type="term" value="F:DNA binding"/>
    <property type="evidence" value="ECO:0007669"/>
    <property type="project" value="UniProtKB-UniRule"/>
</dbReference>
<evidence type="ECO:0000256" key="2">
    <source>
        <dbReference type="ARBA" id="ARBA00013729"/>
    </source>
</evidence>
<dbReference type="PROSITE" id="PS00829">
    <property type="entry name" value="GREAB_1"/>
    <property type="match status" value="1"/>
</dbReference>
<name>G2KW87_FRUST</name>
<dbReference type="AlphaFoldDB" id="G2KW87"/>
<dbReference type="InterPro" id="IPR006359">
    <property type="entry name" value="Tscrpt_elong_fac_GreA"/>
</dbReference>
<dbReference type="SUPFAM" id="SSF46557">
    <property type="entry name" value="GreA transcript cleavage protein, N-terminal domain"/>
    <property type="match status" value="1"/>
</dbReference>
<dbReference type="PROSITE" id="PS00830">
    <property type="entry name" value="GREAB_2"/>
    <property type="match status" value="1"/>
</dbReference>
<keyword evidence="3 8" id="KW-0805">Transcription regulation</keyword>
<dbReference type="HOGENOM" id="CLU_101379_2_1_9"/>
<dbReference type="PANTHER" id="PTHR30437:SF4">
    <property type="entry name" value="TRANSCRIPTION ELONGATION FACTOR GREA"/>
    <property type="match status" value="1"/>
</dbReference>
<dbReference type="HAMAP" id="MF_00105">
    <property type="entry name" value="GreA_GreB"/>
    <property type="match status" value="1"/>
</dbReference>
<sequence>MAEDVYPMTKDGQIKLEKELEDLKTNQRPHVIEQIKIARSYGDLSENSEYKSAKNEQALLESRINTVEHMLQFAQIVDDIKTASDEVSVGKTVTFKELPDEEPEEYQIVGAAEADPLAGKVSNDSPIARGLLGHKVGEKIDIEIPDGTMHVEILGVD</sequence>
<keyword evidence="4 8" id="KW-0238">DNA-binding</keyword>
<evidence type="ECO:0000313" key="12">
    <source>
        <dbReference type="EMBL" id="AEN99063.1"/>
    </source>
</evidence>
<dbReference type="OrthoDB" id="9808774at2"/>
<dbReference type="InterPro" id="IPR028624">
    <property type="entry name" value="Tscrpt_elong_fac_GreA/B"/>
</dbReference>
<feature type="domain" description="Transcription elongation factor GreA/GreB C-terminal" evidence="10">
    <location>
        <begin position="84"/>
        <end position="156"/>
    </location>
</feature>
<dbReference type="RefSeq" id="WP_014081921.1">
    <property type="nucleotide sequence ID" value="NC_015978.1"/>
</dbReference>
<dbReference type="KEGG" id="lsn:LSA_06400"/>
<dbReference type="InterPro" id="IPR023459">
    <property type="entry name" value="Tscrpt_elong_fac_GreA/B_fam"/>
</dbReference>
<dbReference type="InterPro" id="IPR001437">
    <property type="entry name" value="Tscrpt_elong_fac_GreA/B_C"/>
</dbReference>
<dbReference type="EMBL" id="CP002461">
    <property type="protein sequence ID" value="AEN99063.1"/>
    <property type="molecule type" value="Genomic_DNA"/>
</dbReference>
<evidence type="ECO:0000259" key="11">
    <source>
        <dbReference type="Pfam" id="PF03449"/>
    </source>
</evidence>